<dbReference type="EMBL" id="FRAV01000040">
    <property type="protein sequence ID" value="SHM26210.1"/>
    <property type="molecule type" value="Genomic_DNA"/>
</dbReference>
<reference evidence="2" key="1">
    <citation type="submission" date="2016-11" db="EMBL/GenBank/DDBJ databases">
        <authorList>
            <person name="Varghese N."/>
            <person name="Submissions S."/>
        </authorList>
    </citation>
    <scope>NUCLEOTIDE SEQUENCE [LARGE SCALE GENOMIC DNA]</scope>
    <source>
        <strain evidence="2">DSM 26899</strain>
    </source>
</reference>
<dbReference type="STRING" id="1302687.SAMN05444267_10408"/>
<evidence type="ECO:0000313" key="1">
    <source>
        <dbReference type="EMBL" id="SHM26210.1"/>
    </source>
</evidence>
<evidence type="ECO:0000313" key="2">
    <source>
        <dbReference type="Proteomes" id="UP000184364"/>
    </source>
</evidence>
<dbReference type="InterPro" id="IPR058087">
    <property type="entry name" value="XAC2610_dom"/>
</dbReference>
<proteinExistence type="predicted"/>
<dbReference type="RefSeq" id="WP_083547294.1">
    <property type="nucleotide sequence ID" value="NZ_FRAV01000040.1"/>
</dbReference>
<dbReference type="AlphaFoldDB" id="A0A1M7HCM8"/>
<dbReference type="OrthoDB" id="5993839at2"/>
<dbReference type="NCBIfam" id="NF047539">
    <property type="entry name" value="XAC2610_fam"/>
    <property type="match status" value="1"/>
</dbReference>
<dbReference type="Proteomes" id="UP000184364">
    <property type="component" value="Unassembled WGS sequence"/>
</dbReference>
<accession>A0A1M7HCM8</accession>
<name>A0A1M7HCM8_9FLAO</name>
<sequence length="230" mass="26489">MMNYNVFLKALVFLGPMYFAQHHFELKDASAKYNVSINVETCEKDECQGKATIELIDKATSKKFQTLTSNNLNFYLKEDQKPTANIIQLYDEQSPLIFDDFNFDGSQDVAIRNGNESGYGGPSYDVYVFNSTKKQFVKSEELTNLAYENLGMFQTDHERKRLITYAKSGCCWHITTEYAVVPKKGLLKVYEMEEDATGGDATVKVTKRELKNNKWVAKTTKYPIKEYYKE</sequence>
<gene>
    <name evidence="1" type="ORF">SAMN05444267_10408</name>
</gene>
<keyword evidence="2" id="KW-1185">Reference proteome</keyword>
<organism evidence="1 2">
    <name type="scientific">Chryseobacterium polytrichastri</name>
    <dbReference type="NCBI Taxonomy" id="1302687"/>
    <lineage>
        <taxon>Bacteria</taxon>
        <taxon>Pseudomonadati</taxon>
        <taxon>Bacteroidota</taxon>
        <taxon>Flavobacteriia</taxon>
        <taxon>Flavobacteriales</taxon>
        <taxon>Weeksellaceae</taxon>
        <taxon>Chryseobacterium group</taxon>
        <taxon>Chryseobacterium</taxon>
    </lineage>
</organism>
<protein>
    <submittedName>
        <fullName evidence="1">Uncharacterized protein</fullName>
    </submittedName>
</protein>